<dbReference type="Proteomes" id="UP000183200">
    <property type="component" value="Unassembled WGS sequence"/>
</dbReference>
<dbReference type="AlphaFoldDB" id="A0A1G9JRR9"/>
<proteinExistence type="predicted"/>
<keyword evidence="1" id="KW-1133">Transmembrane helix</keyword>
<evidence type="ECO:0000313" key="3">
    <source>
        <dbReference type="Proteomes" id="UP000183200"/>
    </source>
</evidence>
<dbReference type="RefSeq" id="WP_074604338.1">
    <property type="nucleotide sequence ID" value="NZ_FNGY01000001.1"/>
</dbReference>
<keyword evidence="1" id="KW-0812">Transmembrane</keyword>
<dbReference type="InterPro" id="IPR025363">
    <property type="entry name" value="DUF4267"/>
</dbReference>
<reference evidence="3" key="1">
    <citation type="submission" date="2016-10" db="EMBL/GenBank/DDBJ databases">
        <authorList>
            <person name="Varghese N."/>
            <person name="Submissions S."/>
        </authorList>
    </citation>
    <scope>NUCLEOTIDE SEQUENCE [LARGE SCALE GENOMIC DNA]</scope>
    <source>
        <strain evidence="3">DSM 19110</strain>
    </source>
</reference>
<feature type="transmembrane region" description="Helical" evidence="1">
    <location>
        <begin position="57"/>
        <end position="78"/>
    </location>
</feature>
<name>A0A1G9JRR9_9SPHI</name>
<feature type="transmembrane region" description="Helical" evidence="1">
    <location>
        <begin position="115"/>
        <end position="132"/>
    </location>
</feature>
<evidence type="ECO:0000313" key="2">
    <source>
        <dbReference type="EMBL" id="SDL39633.1"/>
    </source>
</evidence>
<dbReference type="OrthoDB" id="2968810at2"/>
<evidence type="ECO:0008006" key="4">
    <source>
        <dbReference type="Google" id="ProtNLM"/>
    </source>
</evidence>
<protein>
    <recommendedName>
        <fullName evidence="4">DUF4267 domain-containing protein</fullName>
    </recommendedName>
</protein>
<sequence length="142" mass="15625">MKTTHETQQWDIRSVSFWMVLPIALGIIFIGAAFIISPSSNAAGYGIPMTNPDDLPYGRIKGIRDIFSGIVLLLPLFFKMRKAAALVFTASIIIPVTDCLIILETNGPSDLQHLLLHGLTALYMMGTSFLLFNDKHSTSLQS</sequence>
<dbReference type="Pfam" id="PF14087">
    <property type="entry name" value="DUF4267"/>
    <property type="match status" value="1"/>
</dbReference>
<keyword evidence="1" id="KW-0472">Membrane</keyword>
<accession>A0A1G9JRR9</accession>
<organism evidence="2 3">
    <name type="scientific">Pedobacter steynii</name>
    <dbReference type="NCBI Taxonomy" id="430522"/>
    <lineage>
        <taxon>Bacteria</taxon>
        <taxon>Pseudomonadati</taxon>
        <taxon>Bacteroidota</taxon>
        <taxon>Sphingobacteriia</taxon>
        <taxon>Sphingobacteriales</taxon>
        <taxon>Sphingobacteriaceae</taxon>
        <taxon>Pedobacter</taxon>
    </lineage>
</organism>
<gene>
    <name evidence="2" type="ORF">SAMN05421820_101338</name>
</gene>
<dbReference type="EMBL" id="FNGY01000001">
    <property type="protein sequence ID" value="SDL39633.1"/>
    <property type="molecule type" value="Genomic_DNA"/>
</dbReference>
<feature type="transmembrane region" description="Helical" evidence="1">
    <location>
        <begin position="85"/>
        <end position="103"/>
    </location>
</feature>
<feature type="transmembrane region" description="Helical" evidence="1">
    <location>
        <begin position="12"/>
        <end position="37"/>
    </location>
</feature>
<keyword evidence="3" id="KW-1185">Reference proteome</keyword>
<evidence type="ECO:0000256" key="1">
    <source>
        <dbReference type="SAM" id="Phobius"/>
    </source>
</evidence>